<keyword evidence="8" id="KW-0131">Cell cycle</keyword>
<keyword evidence="7" id="KW-0233">DNA recombination</keyword>
<accession>A0A0F9C9R2</accession>
<dbReference type="SUPFAM" id="SSF56349">
    <property type="entry name" value="DNA breaking-rejoining enzymes"/>
    <property type="match status" value="1"/>
</dbReference>
<evidence type="ECO:0000256" key="5">
    <source>
        <dbReference type="ARBA" id="ARBA00022908"/>
    </source>
</evidence>
<evidence type="ECO:0000259" key="11">
    <source>
        <dbReference type="PROSITE" id="PS51900"/>
    </source>
</evidence>
<dbReference type="GO" id="GO:0006310">
    <property type="term" value="P:DNA recombination"/>
    <property type="evidence" value="ECO:0007669"/>
    <property type="project" value="UniProtKB-KW"/>
</dbReference>
<reference evidence="12" key="1">
    <citation type="journal article" date="2015" name="Nature">
        <title>Complex archaea that bridge the gap between prokaryotes and eukaryotes.</title>
        <authorList>
            <person name="Spang A."/>
            <person name="Saw J.H."/>
            <person name="Jorgensen S.L."/>
            <person name="Zaremba-Niedzwiedzka K."/>
            <person name="Martijn J."/>
            <person name="Lind A.E."/>
            <person name="van Eijk R."/>
            <person name="Schleper C."/>
            <person name="Guy L."/>
            <person name="Ettema T.J."/>
        </authorList>
    </citation>
    <scope>NUCLEOTIDE SEQUENCE</scope>
</reference>
<dbReference type="InterPro" id="IPR011010">
    <property type="entry name" value="DNA_brk_join_enz"/>
</dbReference>
<dbReference type="GO" id="GO:0051301">
    <property type="term" value="P:cell division"/>
    <property type="evidence" value="ECO:0007669"/>
    <property type="project" value="UniProtKB-KW"/>
</dbReference>
<dbReference type="Gene3D" id="1.10.150.130">
    <property type="match status" value="1"/>
</dbReference>
<comment type="caution">
    <text evidence="12">The sequence shown here is derived from an EMBL/GenBank/DDBJ whole genome shotgun (WGS) entry which is preliminary data.</text>
</comment>
<dbReference type="EMBL" id="LAZR01034233">
    <property type="protein sequence ID" value="KKL45874.1"/>
    <property type="molecule type" value="Genomic_DNA"/>
</dbReference>
<dbReference type="PANTHER" id="PTHR30349:SF77">
    <property type="entry name" value="TYROSINE RECOMBINASE XERC"/>
    <property type="match status" value="1"/>
</dbReference>
<evidence type="ECO:0000256" key="2">
    <source>
        <dbReference type="ARBA" id="ARBA00022490"/>
    </source>
</evidence>
<dbReference type="GO" id="GO:0007059">
    <property type="term" value="P:chromosome segregation"/>
    <property type="evidence" value="ECO:0007669"/>
    <property type="project" value="UniProtKB-KW"/>
</dbReference>
<keyword evidence="4" id="KW-0159">Chromosome partition</keyword>
<organism evidence="12">
    <name type="scientific">marine sediment metagenome</name>
    <dbReference type="NCBI Taxonomy" id="412755"/>
    <lineage>
        <taxon>unclassified sequences</taxon>
        <taxon>metagenomes</taxon>
        <taxon>ecological metagenomes</taxon>
    </lineage>
</organism>
<dbReference type="GO" id="GO:0015074">
    <property type="term" value="P:DNA integration"/>
    <property type="evidence" value="ECO:0007669"/>
    <property type="project" value="UniProtKB-KW"/>
</dbReference>
<evidence type="ECO:0000256" key="8">
    <source>
        <dbReference type="ARBA" id="ARBA00023306"/>
    </source>
</evidence>
<dbReference type="InterPro" id="IPR013762">
    <property type="entry name" value="Integrase-like_cat_sf"/>
</dbReference>
<dbReference type="PANTHER" id="PTHR30349">
    <property type="entry name" value="PHAGE INTEGRASE-RELATED"/>
    <property type="match status" value="1"/>
</dbReference>
<dbReference type="GO" id="GO:0003677">
    <property type="term" value="F:DNA binding"/>
    <property type="evidence" value="ECO:0007669"/>
    <property type="project" value="UniProtKB-KW"/>
</dbReference>
<dbReference type="Pfam" id="PF00589">
    <property type="entry name" value="Phage_integrase"/>
    <property type="match status" value="1"/>
</dbReference>
<sequence length="346" mass="39582">MQECMTDTRAPDNPAGEVELCRKCGVRPVSAARAKVRHHVCGPCYEQLPSNRRYRHSEKAKIVRRRYEQTDKGKVARRRYEHGDKGKATQERYNLSQKGVLRKGREYTRPAIVAPPPNGGLVKSHRGNNLALVASFDAWLAVEQFSGHTRKRYLETLRDFANYGRSASLLEVEPSDISRFLGHLHGRGYRRTTISNNLSALRSFYTYLQDRGLIRLNPARLVRYRGQSKYLPRVLTEAEVLRLIEAADTLHDKAVLEFLYGTGARVGDLVPVRVEEVGFDDQMVLLHGKGSKDRLVPFGRQADKAMRELLHGRKSGFVFRGNRCQRGRVTLHKKCWVGRWTEYTHG</sequence>
<dbReference type="PROSITE" id="PS51898">
    <property type="entry name" value="TYR_RECOMBINASE"/>
    <property type="match status" value="1"/>
</dbReference>
<dbReference type="InterPro" id="IPR050090">
    <property type="entry name" value="Tyrosine_recombinase_XerCD"/>
</dbReference>
<protein>
    <recommendedName>
        <fullName evidence="13">Core-binding (CB) domain-containing protein</fullName>
    </recommendedName>
</protein>
<evidence type="ECO:0000256" key="3">
    <source>
        <dbReference type="ARBA" id="ARBA00022618"/>
    </source>
</evidence>
<keyword evidence="5" id="KW-0229">DNA integration</keyword>
<evidence type="ECO:0000259" key="10">
    <source>
        <dbReference type="PROSITE" id="PS51898"/>
    </source>
</evidence>
<dbReference type="Pfam" id="PF02899">
    <property type="entry name" value="Phage_int_SAM_1"/>
    <property type="match status" value="1"/>
</dbReference>
<keyword evidence="3" id="KW-0132">Cell division</keyword>
<evidence type="ECO:0000256" key="7">
    <source>
        <dbReference type="ARBA" id="ARBA00023172"/>
    </source>
</evidence>
<name>A0A0F9C9R2_9ZZZZ</name>
<feature type="domain" description="Tyr recombinase" evidence="10">
    <location>
        <begin position="230"/>
        <end position="346"/>
    </location>
</feature>
<feature type="region of interest" description="Disordered" evidence="9">
    <location>
        <begin position="69"/>
        <end position="88"/>
    </location>
</feature>
<dbReference type="AlphaFoldDB" id="A0A0F9C9R2"/>
<evidence type="ECO:0000256" key="9">
    <source>
        <dbReference type="SAM" id="MobiDB-lite"/>
    </source>
</evidence>
<keyword evidence="2" id="KW-0963">Cytoplasm</keyword>
<dbReference type="InterPro" id="IPR002104">
    <property type="entry name" value="Integrase_catalytic"/>
</dbReference>
<dbReference type="PROSITE" id="PS51900">
    <property type="entry name" value="CB"/>
    <property type="match status" value="1"/>
</dbReference>
<dbReference type="InterPro" id="IPR044068">
    <property type="entry name" value="CB"/>
</dbReference>
<evidence type="ECO:0000256" key="6">
    <source>
        <dbReference type="ARBA" id="ARBA00023125"/>
    </source>
</evidence>
<gene>
    <name evidence="12" type="ORF">LCGC14_2351250</name>
</gene>
<keyword evidence="6" id="KW-0238">DNA-binding</keyword>
<evidence type="ECO:0000313" key="12">
    <source>
        <dbReference type="EMBL" id="KKL45874.1"/>
    </source>
</evidence>
<evidence type="ECO:0000256" key="1">
    <source>
        <dbReference type="ARBA" id="ARBA00004496"/>
    </source>
</evidence>
<feature type="domain" description="Core-binding (CB)" evidence="11">
    <location>
        <begin position="127"/>
        <end position="209"/>
    </location>
</feature>
<feature type="non-terminal residue" evidence="12">
    <location>
        <position position="346"/>
    </location>
</feature>
<evidence type="ECO:0008006" key="13">
    <source>
        <dbReference type="Google" id="ProtNLM"/>
    </source>
</evidence>
<dbReference type="GO" id="GO:0005737">
    <property type="term" value="C:cytoplasm"/>
    <property type="evidence" value="ECO:0007669"/>
    <property type="project" value="UniProtKB-SubCell"/>
</dbReference>
<evidence type="ECO:0000256" key="4">
    <source>
        <dbReference type="ARBA" id="ARBA00022829"/>
    </source>
</evidence>
<dbReference type="InterPro" id="IPR004107">
    <property type="entry name" value="Integrase_SAM-like_N"/>
</dbReference>
<proteinExistence type="predicted"/>
<dbReference type="Gene3D" id="1.10.443.10">
    <property type="entry name" value="Intergrase catalytic core"/>
    <property type="match status" value="1"/>
</dbReference>
<comment type="subcellular location">
    <subcellularLocation>
        <location evidence="1">Cytoplasm</location>
    </subcellularLocation>
</comment>
<dbReference type="InterPro" id="IPR010998">
    <property type="entry name" value="Integrase_recombinase_N"/>
</dbReference>